<gene>
    <name evidence="11" type="ORF">HBF32_09900</name>
</gene>
<dbReference type="InterPro" id="IPR013525">
    <property type="entry name" value="ABC2_TM"/>
</dbReference>
<dbReference type="PANTHER" id="PTHR30413:SF10">
    <property type="entry name" value="CAPSULE POLYSACCHARIDE EXPORT INNER-MEMBRANE PROTEIN CTRC"/>
    <property type="match status" value="1"/>
</dbReference>
<accession>A0A7X5TQG1</accession>
<keyword evidence="8 9" id="KW-0472">Membrane</keyword>
<keyword evidence="7" id="KW-0625">Polysaccharide transport</keyword>
<evidence type="ECO:0000256" key="7">
    <source>
        <dbReference type="ARBA" id="ARBA00023047"/>
    </source>
</evidence>
<keyword evidence="7" id="KW-0762">Sugar transport</keyword>
<feature type="transmembrane region" description="Helical" evidence="9">
    <location>
        <begin position="12"/>
        <end position="34"/>
    </location>
</feature>
<keyword evidence="3 9" id="KW-0813">Transport</keyword>
<organism evidence="11 12">
    <name type="scientific">Luteibacter yeojuensis</name>
    <dbReference type="NCBI Taxonomy" id="345309"/>
    <lineage>
        <taxon>Bacteria</taxon>
        <taxon>Pseudomonadati</taxon>
        <taxon>Pseudomonadota</taxon>
        <taxon>Gammaproteobacteria</taxon>
        <taxon>Lysobacterales</taxon>
        <taxon>Rhodanobacteraceae</taxon>
        <taxon>Luteibacter</taxon>
    </lineage>
</organism>
<dbReference type="GO" id="GO:0140359">
    <property type="term" value="F:ABC-type transporter activity"/>
    <property type="evidence" value="ECO:0007669"/>
    <property type="project" value="InterPro"/>
</dbReference>
<comment type="caution">
    <text evidence="11">The sequence shown here is derived from an EMBL/GenBank/DDBJ whole genome shotgun (WGS) entry which is preliminary data.</text>
</comment>
<protein>
    <recommendedName>
        <fullName evidence="9">Transport permease protein</fullName>
    </recommendedName>
</protein>
<dbReference type="GO" id="GO:0015920">
    <property type="term" value="P:lipopolysaccharide transport"/>
    <property type="evidence" value="ECO:0007669"/>
    <property type="project" value="TreeGrafter"/>
</dbReference>
<reference evidence="11 12" key="1">
    <citation type="journal article" date="2006" name="Int. J. Syst. Evol. Microbiol.">
        <title>Dyella yeojuensis sp. nov., isolated from greenhouse soil in Korea.</title>
        <authorList>
            <person name="Kim B.Y."/>
            <person name="Weon H.Y."/>
            <person name="Lee K.H."/>
            <person name="Seok S.J."/>
            <person name="Kwon S.W."/>
            <person name="Go S.J."/>
            <person name="Stackebrandt E."/>
        </authorList>
    </citation>
    <scope>NUCLEOTIDE SEQUENCE [LARGE SCALE GENOMIC DNA]</scope>
    <source>
        <strain evidence="11 12">DSM 17673</strain>
    </source>
</reference>
<dbReference type="GO" id="GO:0015774">
    <property type="term" value="P:polysaccharide transport"/>
    <property type="evidence" value="ECO:0007669"/>
    <property type="project" value="UniProtKB-KW"/>
</dbReference>
<dbReference type="Proteomes" id="UP000518878">
    <property type="component" value="Unassembled WGS sequence"/>
</dbReference>
<evidence type="ECO:0000256" key="6">
    <source>
        <dbReference type="ARBA" id="ARBA00022989"/>
    </source>
</evidence>
<keyword evidence="5 9" id="KW-0812">Transmembrane</keyword>
<feature type="transmembrane region" description="Helical" evidence="9">
    <location>
        <begin position="82"/>
        <end position="100"/>
    </location>
</feature>
<dbReference type="Pfam" id="PF01061">
    <property type="entry name" value="ABC2_membrane"/>
    <property type="match status" value="1"/>
</dbReference>
<evidence type="ECO:0000313" key="11">
    <source>
        <dbReference type="EMBL" id="NID15768.1"/>
    </source>
</evidence>
<evidence type="ECO:0000256" key="4">
    <source>
        <dbReference type="ARBA" id="ARBA00022475"/>
    </source>
</evidence>
<keyword evidence="12" id="KW-1185">Reference proteome</keyword>
<evidence type="ECO:0000256" key="3">
    <source>
        <dbReference type="ARBA" id="ARBA00022448"/>
    </source>
</evidence>
<sequence length="277" mass="31056">MMPIPERRRAGVIWYLTGGFLSIFANRSLYARLVDRDVRIRYKGSVLGIFWALLNPLSLLVVFSFVFGIVLNAKWGVGGRNFTLVLFSGLILFTFLAECINRSPLLILQNSNYVKKVVFPLELLPGVVLGSAAINLLVSLLILAAGELWFGGGVPITWIAVPLVLLPFLVLTYGVILFLSSLGVFIRDLAQVTGILTMLLMYLSPILFPIDLVPLQFRPWLSINPLTFPVTQLRLITLSGNWPDWIGLLWYSFAAISICTTGFWWFWRTKNGFADVV</sequence>
<name>A0A7X5TQG1_9GAMM</name>
<evidence type="ECO:0000259" key="10">
    <source>
        <dbReference type="PROSITE" id="PS51012"/>
    </source>
</evidence>
<feature type="transmembrane region" description="Helical" evidence="9">
    <location>
        <begin position="156"/>
        <end position="180"/>
    </location>
</feature>
<evidence type="ECO:0000256" key="8">
    <source>
        <dbReference type="ARBA" id="ARBA00023136"/>
    </source>
</evidence>
<dbReference type="PROSITE" id="PS51012">
    <property type="entry name" value="ABC_TM2"/>
    <property type="match status" value="1"/>
</dbReference>
<evidence type="ECO:0000256" key="9">
    <source>
        <dbReference type="RuleBase" id="RU361157"/>
    </source>
</evidence>
<comment type="subcellular location">
    <subcellularLocation>
        <location evidence="9">Cell inner membrane</location>
        <topology evidence="9">Multi-pass membrane protein</topology>
    </subcellularLocation>
    <subcellularLocation>
        <location evidence="1">Cell membrane</location>
        <topology evidence="1">Multi-pass membrane protein</topology>
    </subcellularLocation>
</comment>
<feature type="transmembrane region" description="Helical" evidence="9">
    <location>
        <begin position="121"/>
        <end position="144"/>
    </location>
</feature>
<feature type="transmembrane region" description="Helical" evidence="9">
    <location>
        <begin position="248"/>
        <end position="267"/>
    </location>
</feature>
<feature type="domain" description="ABC transmembrane type-2" evidence="10">
    <location>
        <begin position="47"/>
        <end position="269"/>
    </location>
</feature>
<dbReference type="EMBL" id="JAAQTL010000001">
    <property type="protein sequence ID" value="NID15768.1"/>
    <property type="molecule type" value="Genomic_DNA"/>
</dbReference>
<dbReference type="AlphaFoldDB" id="A0A7X5TQG1"/>
<proteinExistence type="inferred from homology"/>
<evidence type="ECO:0000313" key="12">
    <source>
        <dbReference type="Proteomes" id="UP000518878"/>
    </source>
</evidence>
<keyword evidence="6 9" id="KW-1133">Transmembrane helix</keyword>
<evidence type="ECO:0000256" key="2">
    <source>
        <dbReference type="ARBA" id="ARBA00007783"/>
    </source>
</evidence>
<evidence type="ECO:0000256" key="5">
    <source>
        <dbReference type="ARBA" id="ARBA00022692"/>
    </source>
</evidence>
<dbReference type="RefSeq" id="WP_166699465.1">
    <property type="nucleotide sequence ID" value="NZ_JAAQTL010000001.1"/>
</dbReference>
<dbReference type="PANTHER" id="PTHR30413">
    <property type="entry name" value="INNER MEMBRANE TRANSPORT PERMEASE"/>
    <property type="match status" value="1"/>
</dbReference>
<keyword evidence="4 9" id="KW-1003">Cell membrane</keyword>
<evidence type="ECO:0000256" key="1">
    <source>
        <dbReference type="ARBA" id="ARBA00004651"/>
    </source>
</evidence>
<dbReference type="InterPro" id="IPR047817">
    <property type="entry name" value="ABC2_TM_bact-type"/>
</dbReference>
<feature type="transmembrane region" description="Helical" evidence="9">
    <location>
        <begin position="192"/>
        <end position="210"/>
    </location>
</feature>
<comment type="similarity">
    <text evidence="2 9">Belongs to the ABC-2 integral membrane protein family.</text>
</comment>
<feature type="transmembrane region" description="Helical" evidence="9">
    <location>
        <begin position="46"/>
        <end position="70"/>
    </location>
</feature>
<dbReference type="GO" id="GO:0005886">
    <property type="term" value="C:plasma membrane"/>
    <property type="evidence" value="ECO:0007669"/>
    <property type="project" value="UniProtKB-SubCell"/>
</dbReference>